<organism evidence="1 2">
    <name type="scientific">Senna tora</name>
    <dbReference type="NCBI Taxonomy" id="362788"/>
    <lineage>
        <taxon>Eukaryota</taxon>
        <taxon>Viridiplantae</taxon>
        <taxon>Streptophyta</taxon>
        <taxon>Embryophyta</taxon>
        <taxon>Tracheophyta</taxon>
        <taxon>Spermatophyta</taxon>
        <taxon>Magnoliopsida</taxon>
        <taxon>eudicotyledons</taxon>
        <taxon>Gunneridae</taxon>
        <taxon>Pentapetalae</taxon>
        <taxon>rosids</taxon>
        <taxon>fabids</taxon>
        <taxon>Fabales</taxon>
        <taxon>Fabaceae</taxon>
        <taxon>Caesalpinioideae</taxon>
        <taxon>Cassia clade</taxon>
        <taxon>Senna</taxon>
    </lineage>
</organism>
<dbReference type="Proteomes" id="UP000634136">
    <property type="component" value="Unassembled WGS sequence"/>
</dbReference>
<gene>
    <name evidence="1" type="ORF">G2W53_025410</name>
</gene>
<keyword evidence="2" id="KW-1185">Reference proteome</keyword>
<comment type="caution">
    <text evidence="1">The sequence shown here is derived from an EMBL/GenBank/DDBJ whole genome shotgun (WGS) entry which is preliminary data.</text>
</comment>
<reference evidence="1" key="1">
    <citation type="submission" date="2020-09" db="EMBL/GenBank/DDBJ databases">
        <title>Genome-Enabled Discovery of Anthraquinone Biosynthesis in Senna tora.</title>
        <authorList>
            <person name="Kang S.-H."/>
            <person name="Pandey R.P."/>
            <person name="Lee C.-M."/>
            <person name="Sim J.-S."/>
            <person name="Jeong J.-T."/>
            <person name="Choi B.-S."/>
            <person name="Jung M."/>
            <person name="Ginzburg D."/>
            <person name="Zhao K."/>
            <person name="Won S.Y."/>
            <person name="Oh T.-J."/>
            <person name="Yu Y."/>
            <person name="Kim N.-H."/>
            <person name="Lee O.R."/>
            <person name="Lee T.-H."/>
            <person name="Bashyal P."/>
            <person name="Kim T.-S."/>
            <person name="Lee W.-H."/>
            <person name="Kawkins C."/>
            <person name="Kim C.-K."/>
            <person name="Kim J.S."/>
            <person name="Ahn B.O."/>
            <person name="Rhee S.Y."/>
            <person name="Sohng J.K."/>
        </authorList>
    </citation>
    <scope>NUCLEOTIDE SEQUENCE</scope>
    <source>
        <tissue evidence="1">Leaf</tissue>
    </source>
</reference>
<protein>
    <submittedName>
        <fullName evidence="1">Uncharacterized protein</fullName>
    </submittedName>
</protein>
<proteinExistence type="predicted"/>
<sequence length="27" mass="3115">MEVPWLGVPYMSSAMLKLMQCMTEHSN</sequence>
<evidence type="ECO:0000313" key="2">
    <source>
        <dbReference type="Proteomes" id="UP000634136"/>
    </source>
</evidence>
<accession>A0A834TFJ8</accession>
<evidence type="ECO:0000313" key="1">
    <source>
        <dbReference type="EMBL" id="KAF7819955.1"/>
    </source>
</evidence>
<dbReference type="EMBL" id="JAAIUW010000008">
    <property type="protein sequence ID" value="KAF7819955.1"/>
    <property type="molecule type" value="Genomic_DNA"/>
</dbReference>
<name>A0A834TFJ8_9FABA</name>
<dbReference type="AlphaFoldDB" id="A0A834TFJ8"/>